<accession>A0AAX3A5A3</accession>
<name>A0AAX3A5A3_9MYCO</name>
<feature type="chain" id="PRO_5043791428" description="Diacylglycerol acyltransferase/mycolyltransferase Ag85A" evidence="2">
    <location>
        <begin position="18"/>
        <end position="139"/>
    </location>
</feature>
<organism evidence="4 6">
    <name type="scientific">Mycolicibacterium boenickei</name>
    <dbReference type="NCBI Taxonomy" id="146017"/>
    <lineage>
        <taxon>Bacteria</taxon>
        <taxon>Bacillati</taxon>
        <taxon>Actinomycetota</taxon>
        <taxon>Actinomycetes</taxon>
        <taxon>Mycobacteriales</taxon>
        <taxon>Mycobacteriaceae</taxon>
        <taxon>Mycolicibacterium</taxon>
    </lineage>
</organism>
<dbReference type="Proteomes" id="UP001162885">
    <property type="component" value="Chromosome"/>
</dbReference>
<reference evidence="3" key="2">
    <citation type="submission" date="2020-02" db="EMBL/GenBank/DDBJ databases">
        <authorList>
            <person name="Matsumoto Y."/>
            <person name="Motooka D."/>
            <person name="Nakamura S."/>
        </authorList>
    </citation>
    <scope>NUCLEOTIDE SEQUENCE</scope>
    <source>
        <strain evidence="3">JCM 15653</strain>
    </source>
</reference>
<protein>
    <recommendedName>
        <fullName evidence="7">Diacylglycerol acyltransferase/mycolyltransferase Ag85A</fullName>
    </recommendedName>
</protein>
<keyword evidence="5" id="KW-1185">Reference proteome</keyword>
<dbReference type="Proteomes" id="UP000466683">
    <property type="component" value="Chromosome"/>
</dbReference>
<sequence length="139" mass="14117">MTIVAGTRRLLATVALAVSSVLVGEVALPAAQAYSNVPIEILTVPSAAMGRDVHVEFLSGGAGSHGLYLLDSMEAGDDRNGWDINTSAFDWYAGSGISVVMPPTGPSPTRIGRPAAPTRCSTSRTASTAGATGVRNCAG</sequence>
<feature type="region of interest" description="Disordered" evidence="1">
    <location>
        <begin position="103"/>
        <end position="132"/>
    </location>
</feature>
<evidence type="ECO:0000313" key="4">
    <source>
        <dbReference type="EMBL" id="UNC02363.1"/>
    </source>
</evidence>
<dbReference type="AlphaFoldDB" id="A0AAX3A5A3"/>
<reference evidence="4 6" key="3">
    <citation type="journal article" date="2022" name="BMC Genomics">
        <title>Comparative genome analysis of mycobacteria focusing on tRNA and non-coding RNA.</title>
        <authorList>
            <person name="Behra P.R.K."/>
            <person name="Pettersson B.M.F."/>
            <person name="Ramesh M."/>
            <person name="Das S."/>
            <person name="Dasgupta S."/>
            <person name="Kirsebom L.A."/>
        </authorList>
    </citation>
    <scope>NUCLEOTIDE SEQUENCE [LARGE SCALE GENOMIC DNA]</scope>
    <source>
        <strain evidence="4 6">DSM 44677</strain>
    </source>
</reference>
<evidence type="ECO:0000256" key="2">
    <source>
        <dbReference type="SAM" id="SignalP"/>
    </source>
</evidence>
<evidence type="ECO:0000313" key="6">
    <source>
        <dbReference type="Proteomes" id="UP001162885"/>
    </source>
</evidence>
<evidence type="ECO:0000313" key="5">
    <source>
        <dbReference type="Proteomes" id="UP000466683"/>
    </source>
</evidence>
<dbReference type="RefSeq" id="WP_174814499.1">
    <property type="nucleotide sequence ID" value="NZ_AP022579.1"/>
</dbReference>
<feature type="signal peptide" evidence="2">
    <location>
        <begin position="1"/>
        <end position="17"/>
    </location>
</feature>
<dbReference type="EMBL" id="CP060016">
    <property type="protein sequence ID" value="UNC02363.1"/>
    <property type="molecule type" value="Genomic_DNA"/>
</dbReference>
<evidence type="ECO:0000256" key="1">
    <source>
        <dbReference type="SAM" id="MobiDB-lite"/>
    </source>
</evidence>
<feature type="compositionally biased region" description="Low complexity" evidence="1">
    <location>
        <begin position="115"/>
        <end position="132"/>
    </location>
</feature>
<dbReference type="EMBL" id="AP022579">
    <property type="protein sequence ID" value="BBX92355.1"/>
    <property type="molecule type" value="Genomic_DNA"/>
</dbReference>
<dbReference type="Gene3D" id="3.40.50.1820">
    <property type="entry name" value="alpha/beta hydrolase"/>
    <property type="match status" value="1"/>
</dbReference>
<keyword evidence="2" id="KW-0732">Signal</keyword>
<gene>
    <name evidence="4" type="ORF">H5U98_13885</name>
    <name evidence="3" type="ORF">MBOE_40040</name>
</gene>
<reference evidence="3 5" key="1">
    <citation type="journal article" date="2019" name="Emerg. Microbes Infect.">
        <title>Comprehensive subspecies identification of 175 nontuberculous mycobacteria species based on 7547 genomic profiles.</title>
        <authorList>
            <person name="Matsumoto Y."/>
            <person name="Kinjo T."/>
            <person name="Motooka D."/>
            <person name="Nabeya D."/>
            <person name="Jung N."/>
            <person name="Uechi K."/>
            <person name="Horii T."/>
            <person name="Iida T."/>
            <person name="Fujita J."/>
            <person name="Nakamura S."/>
        </authorList>
    </citation>
    <scope>NUCLEOTIDE SEQUENCE [LARGE SCALE GENOMIC DNA]</scope>
    <source>
        <strain evidence="3 5">JCM 15653</strain>
    </source>
</reference>
<evidence type="ECO:0008006" key="7">
    <source>
        <dbReference type="Google" id="ProtNLM"/>
    </source>
</evidence>
<evidence type="ECO:0000313" key="3">
    <source>
        <dbReference type="EMBL" id="BBX92355.1"/>
    </source>
</evidence>
<proteinExistence type="predicted"/>
<dbReference type="InterPro" id="IPR029058">
    <property type="entry name" value="AB_hydrolase_fold"/>
</dbReference>